<evidence type="ECO:0000256" key="5">
    <source>
        <dbReference type="ARBA" id="ARBA00022771"/>
    </source>
</evidence>
<gene>
    <name evidence="13" type="ORF">LNINA_LOCUS602</name>
</gene>
<evidence type="ECO:0000259" key="11">
    <source>
        <dbReference type="PROSITE" id="PS50089"/>
    </source>
</evidence>
<dbReference type="InterPro" id="IPR013083">
    <property type="entry name" value="Znf_RING/FYVE/PHD"/>
</dbReference>
<dbReference type="InterPro" id="IPR001841">
    <property type="entry name" value="Znf_RING"/>
</dbReference>
<evidence type="ECO:0000256" key="8">
    <source>
        <dbReference type="ARBA" id="ARBA00023242"/>
    </source>
</evidence>
<keyword evidence="3" id="KW-0677">Repeat</keyword>
<feature type="domain" description="RING-type" evidence="11">
    <location>
        <begin position="26"/>
        <end position="59"/>
    </location>
</feature>
<evidence type="ECO:0000256" key="4">
    <source>
        <dbReference type="ARBA" id="ARBA00022763"/>
    </source>
</evidence>
<dbReference type="FunFam" id="3.40.50.10190:FF:000006">
    <property type="entry name" value="Breast cancer type 1 susceptibility protein homolog"/>
    <property type="match status" value="1"/>
</dbReference>
<evidence type="ECO:0000256" key="10">
    <source>
        <dbReference type="SAM" id="MobiDB-lite"/>
    </source>
</evidence>
<evidence type="ECO:0000256" key="6">
    <source>
        <dbReference type="ARBA" id="ARBA00022833"/>
    </source>
</evidence>
<proteinExistence type="predicted"/>
<evidence type="ECO:0000256" key="1">
    <source>
        <dbReference type="ARBA" id="ARBA00004123"/>
    </source>
</evidence>
<protein>
    <recommendedName>
        <fullName evidence="15">Breast cancer type 1 susceptibility protein homolog</fullName>
    </recommendedName>
</protein>
<dbReference type="PANTHER" id="PTHR13763">
    <property type="entry name" value="BREAST CANCER TYPE 1 SUSCEPTIBILITY PROTEIN BRCA1"/>
    <property type="match status" value="1"/>
</dbReference>
<dbReference type="SUPFAM" id="SSF57850">
    <property type="entry name" value="RING/U-box"/>
    <property type="match status" value="1"/>
</dbReference>
<feature type="compositionally biased region" description="Basic and acidic residues" evidence="10">
    <location>
        <begin position="210"/>
        <end position="229"/>
    </location>
</feature>
<keyword evidence="14" id="KW-1185">Reference proteome</keyword>
<evidence type="ECO:0000256" key="3">
    <source>
        <dbReference type="ARBA" id="ARBA00022737"/>
    </source>
</evidence>
<dbReference type="PROSITE" id="PS50172">
    <property type="entry name" value="BRCT"/>
    <property type="match status" value="2"/>
</dbReference>
<dbReference type="Pfam" id="PF00533">
    <property type="entry name" value="BRCT"/>
    <property type="match status" value="1"/>
</dbReference>
<evidence type="ECO:0000259" key="12">
    <source>
        <dbReference type="PROSITE" id="PS50172"/>
    </source>
</evidence>
<reference evidence="13 14" key="1">
    <citation type="submission" date="2023-11" db="EMBL/GenBank/DDBJ databases">
        <authorList>
            <person name="Okamura Y."/>
        </authorList>
    </citation>
    <scope>NUCLEOTIDE SEQUENCE [LARGE SCALE GENOMIC DNA]</scope>
</reference>
<dbReference type="PROSITE" id="PS50089">
    <property type="entry name" value="ZF_RING_2"/>
    <property type="match status" value="1"/>
</dbReference>
<feature type="domain" description="BRCT" evidence="12">
    <location>
        <begin position="961"/>
        <end position="1045"/>
    </location>
</feature>
<dbReference type="InterPro" id="IPR001357">
    <property type="entry name" value="BRCT_dom"/>
</dbReference>
<feature type="region of interest" description="Disordered" evidence="10">
    <location>
        <begin position="207"/>
        <end position="241"/>
    </location>
</feature>
<evidence type="ECO:0000313" key="13">
    <source>
        <dbReference type="EMBL" id="CAK1540559.1"/>
    </source>
</evidence>
<dbReference type="GO" id="GO:0045944">
    <property type="term" value="P:positive regulation of transcription by RNA polymerase II"/>
    <property type="evidence" value="ECO:0007669"/>
    <property type="project" value="TreeGrafter"/>
</dbReference>
<dbReference type="Proteomes" id="UP001497472">
    <property type="component" value="Unassembled WGS sequence"/>
</dbReference>
<dbReference type="Gene3D" id="3.30.40.10">
    <property type="entry name" value="Zinc/RING finger domain, C3HC4 (zinc finger)"/>
    <property type="match status" value="1"/>
</dbReference>
<evidence type="ECO:0000256" key="2">
    <source>
        <dbReference type="ARBA" id="ARBA00022723"/>
    </source>
</evidence>
<feature type="domain" description="BRCT" evidence="12">
    <location>
        <begin position="852"/>
        <end position="946"/>
    </location>
</feature>
<dbReference type="PANTHER" id="PTHR13763:SF0">
    <property type="entry name" value="BREAST CANCER TYPE 1 SUSCEPTIBILITY PROTEIN"/>
    <property type="match status" value="1"/>
</dbReference>
<evidence type="ECO:0008006" key="15">
    <source>
        <dbReference type="Google" id="ProtNLM"/>
    </source>
</evidence>
<keyword evidence="4" id="KW-0227">DNA damage</keyword>
<dbReference type="GO" id="GO:0070531">
    <property type="term" value="C:BRCA1-A complex"/>
    <property type="evidence" value="ECO:0007669"/>
    <property type="project" value="TreeGrafter"/>
</dbReference>
<dbReference type="EMBL" id="CAVLEF010000001">
    <property type="protein sequence ID" value="CAK1540559.1"/>
    <property type="molecule type" value="Genomic_DNA"/>
</dbReference>
<keyword evidence="7" id="KW-0234">DNA repair</keyword>
<comment type="caution">
    <text evidence="13">The sequence shown here is derived from an EMBL/GenBank/DDBJ whole genome shotgun (WGS) entry which is preliminary data.</text>
</comment>
<keyword evidence="5 9" id="KW-0863">Zinc-finger</keyword>
<comment type="subcellular location">
    <subcellularLocation>
        <location evidence="1">Nucleus</location>
    </subcellularLocation>
</comment>
<dbReference type="GO" id="GO:0000724">
    <property type="term" value="P:double-strand break repair via homologous recombination"/>
    <property type="evidence" value="ECO:0007669"/>
    <property type="project" value="TreeGrafter"/>
</dbReference>
<dbReference type="GO" id="GO:0031436">
    <property type="term" value="C:BRCA1-BARD1 complex"/>
    <property type="evidence" value="ECO:0007669"/>
    <property type="project" value="TreeGrafter"/>
</dbReference>
<dbReference type="SMART" id="SM00292">
    <property type="entry name" value="BRCT"/>
    <property type="match status" value="1"/>
</dbReference>
<name>A0AAV1ITU2_9NEOP</name>
<dbReference type="GO" id="GO:0004842">
    <property type="term" value="F:ubiquitin-protein transferase activity"/>
    <property type="evidence" value="ECO:0007669"/>
    <property type="project" value="TreeGrafter"/>
</dbReference>
<keyword evidence="6" id="KW-0862">Zinc</keyword>
<dbReference type="InterPro" id="IPR031099">
    <property type="entry name" value="BRCA1-associated"/>
</dbReference>
<dbReference type="InterPro" id="IPR036420">
    <property type="entry name" value="BRCT_dom_sf"/>
</dbReference>
<dbReference type="Gene3D" id="3.40.50.10190">
    <property type="entry name" value="BRCT domain"/>
    <property type="match status" value="2"/>
</dbReference>
<keyword evidence="8" id="KW-0539">Nucleus</keyword>
<dbReference type="SUPFAM" id="SSF52113">
    <property type="entry name" value="BRCT domain"/>
    <property type="match status" value="2"/>
</dbReference>
<dbReference type="AlphaFoldDB" id="A0AAV1ITU2"/>
<dbReference type="GO" id="GO:0008270">
    <property type="term" value="F:zinc ion binding"/>
    <property type="evidence" value="ECO:0007669"/>
    <property type="project" value="UniProtKB-KW"/>
</dbReference>
<keyword evidence="2" id="KW-0479">Metal-binding</keyword>
<accession>A0AAV1ITU2</accession>
<sequence length="1085" mass="123542">MEKLLQQVDKNSISKILSQQVYQVTCLECCKYYIVPTTATCNHTLCHNCWYGRHTCPTCGMKIDRKKLRNNLPLQSLTDHIHNLVDAFKDLFNIDLDEGPAMNLEICETIKTDPNVNVNKWLGNSQNCFSASISTQMSPSIDVPVKATEIQVPSETIKPLKNSLLDQQDWDKIEELPDSEDIFNKDKENIIGPMDIEPYSNILIIDEDKEYSTENPRRSSRKKEPESNMKLRQQKSLTKDNEANKNWANVKKMKKEFGNVKKKEMNKLNVSIEMCQEVKDNKNKTNTTIHDDSRKWAITNENYLSPQYGNKQLQATEAELQKEVIENLHISGNKNVAEENFIKDNIPNKDTKINTVLSQNNSNTNIELVTKPLLSEGNEERIKKANSVTFYKKSACNSQVYSKPEKYEQKPIIDRSDNNDIEIIVKIGNTAANICIKQKDKYGKNKISVSTSPIIVTQEKENVECLDKSIQVNFEEFNTQKTISDKKNTSSADTSTVKTGTKQSFPQKIVDIREIEDNQNVYKTDTGMINVNAEEELNDLDIFDSESVKEGQMQYLKKTETTTSAIFMPTNVSKLKTQLNTLKRVKPNGDDDSQSSKRCKLAVVESKQRDIQRTHQDSKLCNYNDIMDQVFANIDADIQGGDKNIPKNISIVSNTNENIQTSYGPQKYSENLFSLAENDLEGVARHGKPNTIIESTQRKPIGMLSQNPKVQPEICNTDLNVEDLSTPQHDDDMDVVEETPQKEVSRTRSKRSDTVMAQKVINNSTHASNANNEPEDATKETSINRTVIHLETPNSMRKFISQAQYKSTPLAKKSLNFTNDRDHTSYSPFVVARNTQEKEIMCKAFEQVNSPIEKKRFRKYCLAVSCLNQHEKNIVKNLCSLRNWTFEEQYTKDLTHLIVNVNEDNLAQRSVKYMQAVANSKWIVSYEWVERCLSDKEILDEEAFEVLDTTGEPGPRRSRLAKQKLFTGIKFFCMPPFSVIDIDVFKELLIAAGGEVVEESHQIKATETPSLLLAEMENTQEDRFIYLSMHLGVVPVNFEWALNSLGSYTLCSIMGQLLCPSTLLPSVIAQWPLALITQDDDSNLQ</sequence>
<evidence type="ECO:0000256" key="9">
    <source>
        <dbReference type="PROSITE-ProRule" id="PRU00175"/>
    </source>
</evidence>
<evidence type="ECO:0000313" key="14">
    <source>
        <dbReference type="Proteomes" id="UP001497472"/>
    </source>
</evidence>
<organism evidence="13 14">
    <name type="scientific">Leptosia nina</name>
    <dbReference type="NCBI Taxonomy" id="320188"/>
    <lineage>
        <taxon>Eukaryota</taxon>
        <taxon>Metazoa</taxon>
        <taxon>Ecdysozoa</taxon>
        <taxon>Arthropoda</taxon>
        <taxon>Hexapoda</taxon>
        <taxon>Insecta</taxon>
        <taxon>Pterygota</taxon>
        <taxon>Neoptera</taxon>
        <taxon>Endopterygota</taxon>
        <taxon>Lepidoptera</taxon>
        <taxon>Glossata</taxon>
        <taxon>Ditrysia</taxon>
        <taxon>Papilionoidea</taxon>
        <taxon>Pieridae</taxon>
        <taxon>Pierinae</taxon>
        <taxon>Leptosia</taxon>
    </lineage>
</organism>
<evidence type="ECO:0000256" key="7">
    <source>
        <dbReference type="ARBA" id="ARBA00023204"/>
    </source>
</evidence>